<sequence length="279" mass="30179">MRTLIAPGRHRAGYHIALAVTTVVLTAVFVVPLVWVVLSAMKPAVELARVPPTILPETWTPATYAEAWDLMDLGRYFLNTIVVAVGVWAVQLAVDVPAAYALSRLKPVLGKGILGMMLLTLMMPAAVLLVPTYLTIADLGLLNNPLALWLLGAANAFTVFLLKRFFDQLPAEVLEAARIDGAGQFTMLWRIVLPLSRPILAVVSIFAVVAAWKDFIWPLLVFSDPARQTLSVALQRFAPDTPVNLLLAGLVLSSVPMIGLFLVFQRHVLAGLTAGSVKG</sequence>
<proteinExistence type="inferred from homology"/>
<dbReference type="PANTHER" id="PTHR43744">
    <property type="entry name" value="ABC TRANSPORTER PERMEASE PROTEIN MG189-RELATED-RELATED"/>
    <property type="match status" value="1"/>
</dbReference>
<feature type="transmembrane region" description="Helical" evidence="7">
    <location>
        <begin position="113"/>
        <end position="134"/>
    </location>
</feature>
<feature type="transmembrane region" description="Helical" evidence="7">
    <location>
        <begin position="245"/>
        <end position="264"/>
    </location>
</feature>
<dbReference type="Pfam" id="PF00528">
    <property type="entry name" value="BPD_transp_1"/>
    <property type="match status" value="1"/>
</dbReference>
<dbReference type="PANTHER" id="PTHR43744:SF12">
    <property type="entry name" value="ABC TRANSPORTER PERMEASE PROTEIN MG189-RELATED"/>
    <property type="match status" value="1"/>
</dbReference>
<comment type="caution">
    <text evidence="9">The sequence shown here is derived from an EMBL/GenBank/DDBJ whole genome shotgun (WGS) entry which is preliminary data.</text>
</comment>
<keyword evidence="4 7" id="KW-0812">Transmembrane</keyword>
<evidence type="ECO:0000256" key="2">
    <source>
        <dbReference type="ARBA" id="ARBA00022448"/>
    </source>
</evidence>
<dbReference type="CDD" id="cd06261">
    <property type="entry name" value="TM_PBP2"/>
    <property type="match status" value="1"/>
</dbReference>
<dbReference type="RefSeq" id="WP_245950487.1">
    <property type="nucleotide sequence ID" value="NZ_PYAX01000010.1"/>
</dbReference>
<dbReference type="InterPro" id="IPR000515">
    <property type="entry name" value="MetI-like"/>
</dbReference>
<protein>
    <submittedName>
        <fullName evidence="9">Multiple sugar transport system permease protein</fullName>
    </submittedName>
</protein>
<dbReference type="PROSITE" id="PS50928">
    <property type="entry name" value="ABC_TM1"/>
    <property type="match status" value="1"/>
</dbReference>
<evidence type="ECO:0000313" key="9">
    <source>
        <dbReference type="EMBL" id="PSL53016.1"/>
    </source>
</evidence>
<dbReference type="GO" id="GO:0055085">
    <property type="term" value="P:transmembrane transport"/>
    <property type="evidence" value="ECO:0007669"/>
    <property type="project" value="InterPro"/>
</dbReference>
<evidence type="ECO:0000313" key="10">
    <source>
        <dbReference type="Proteomes" id="UP000241118"/>
    </source>
</evidence>
<feature type="transmembrane region" description="Helical" evidence="7">
    <location>
        <begin position="146"/>
        <end position="166"/>
    </location>
</feature>
<evidence type="ECO:0000256" key="3">
    <source>
        <dbReference type="ARBA" id="ARBA00022475"/>
    </source>
</evidence>
<feature type="domain" description="ABC transmembrane type-1" evidence="8">
    <location>
        <begin position="77"/>
        <end position="264"/>
    </location>
</feature>
<dbReference type="AlphaFoldDB" id="A0A2P8I3H4"/>
<dbReference type="InterPro" id="IPR035906">
    <property type="entry name" value="MetI-like_sf"/>
</dbReference>
<keyword evidence="6 7" id="KW-0472">Membrane</keyword>
<keyword evidence="9" id="KW-0762">Sugar transport</keyword>
<dbReference type="SUPFAM" id="SSF161098">
    <property type="entry name" value="MetI-like"/>
    <property type="match status" value="1"/>
</dbReference>
<feature type="transmembrane region" description="Helical" evidence="7">
    <location>
        <begin position="187"/>
        <end position="212"/>
    </location>
</feature>
<accession>A0A2P8I3H4</accession>
<comment type="subcellular location">
    <subcellularLocation>
        <location evidence="1 7">Cell membrane</location>
        <topology evidence="1 7">Multi-pass membrane protein</topology>
    </subcellularLocation>
</comment>
<feature type="transmembrane region" description="Helical" evidence="7">
    <location>
        <begin position="12"/>
        <end position="38"/>
    </location>
</feature>
<evidence type="ECO:0000256" key="4">
    <source>
        <dbReference type="ARBA" id="ARBA00022692"/>
    </source>
</evidence>
<feature type="transmembrane region" description="Helical" evidence="7">
    <location>
        <begin position="76"/>
        <end position="101"/>
    </location>
</feature>
<dbReference type="Gene3D" id="1.10.3720.10">
    <property type="entry name" value="MetI-like"/>
    <property type="match status" value="1"/>
</dbReference>
<gene>
    <name evidence="9" type="ORF">B0I31_110107</name>
</gene>
<dbReference type="GO" id="GO:0005886">
    <property type="term" value="C:plasma membrane"/>
    <property type="evidence" value="ECO:0007669"/>
    <property type="project" value="UniProtKB-SubCell"/>
</dbReference>
<dbReference type="Proteomes" id="UP000241118">
    <property type="component" value="Unassembled WGS sequence"/>
</dbReference>
<organism evidence="9 10">
    <name type="scientific">Saccharothrix carnea</name>
    <dbReference type="NCBI Taxonomy" id="1280637"/>
    <lineage>
        <taxon>Bacteria</taxon>
        <taxon>Bacillati</taxon>
        <taxon>Actinomycetota</taxon>
        <taxon>Actinomycetes</taxon>
        <taxon>Pseudonocardiales</taxon>
        <taxon>Pseudonocardiaceae</taxon>
        <taxon>Saccharothrix</taxon>
    </lineage>
</organism>
<keyword evidence="3" id="KW-1003">Cell membrane</keyword>
<reference evidence="9 10" key="1">
    <citation type="submission" date="2018-03" db="EMBL/GenBank/DDBJ databases">
        <title>Genomic Encyclopedia of Type Strains, Phase III (KMG-III): the genomes of soil and plant-associated and newly described type strains.</title>
        <authorList>
            <person name="Whitman W."/>
        </authorList>
    </citation>
    <scope>NUCLEOTIDE SEQUENCE [LARGE SCALE GENOMIC DNA]</scope>
    <source>
        <strain evidence="9 10">CGMCC 4.7097</strain>
    </source>
</reference>
<keyword evidence="2 7" id="KW-0813">Transport</keyword>
<keyword evidence="5 7" id="KW-1133">Transmembrane helix</keyword>
<comment type="similarity">
    <text evidence="7">Belongs to the binding-protein-dependent transport system permease family.</text>
</comment>
<keyword evidence="10" id="KW-1185">Reference proteome</keyword>
<dbReference type="EMBL" id="PYAX01000010">
    <property type="protein sequence ID" value="PSL53016.1"/>
    <property type="molecule type" value="Genomic_DNA"/>
</dbReference>
<name>A0A2P8I3H4_SACCR</name>
<evidence type="ECO:0000256" key="5">
    <source>
        <dbReference type="ARBA" id="ARBA00022989"/>
    </source>
</evidence>
<evidence type="ECO:0000256" key="7">
    <source>
        <dbReference type="RuleBase" id="RU363032"/>
    </source>
</evidence>
<evidence type="ECO:0000256" key="1">
    <source>
        <dbReference type="ARBA" id="ARBA00004651"/>
    </source>
</evidence>
<evidence type="ECO:0000256" key="6">
    <source>
        <dbReference type="ARBA" id="ARBA00023136"/>
    </source>
</evidence>
<evidence type="ECO:0000259" key="8">
    <source>
        <dbReference type="PROSITE" id="PS50928"/>
    </source>
</evidence>